<dbReference type="AlphaFoldDB" id="A0A0A0GZU1"/>
<protein>
    <submittedName>
        <fullName evidence="4">Transcriptional regulator</fullName>
    </submittedName>
</protein>
<dbReference type="Proteomes" id="UP000509796">
    <property type="component" value="Chromosome"/>
</dbReference>
<dbReference type="EMBL" id="DADUEU010000009">
    <property type="protein sequence ID" value="HBB1573005.1"/>
    <property type="molecule type" value="Genomic_DNA"/>
</dbReference>
<reference evidence="5" key="8">
    <citation type="submission" date="2020-06" db="EMBL/GenBank/DDBJ databases">
        <authorList>
            <person name="Ramsay J.P."/>
            <person name="Colombi E."/>
            <person name="Mowlaboccus S."/>
        </authorList>
    </citation>
    <scope>NUCLEOTIDE SEQUENCE</scope>
    <source>
        <strain evidence="5">EC2</strain>
    </source>
</reference>
<dbReference type="EMBL" id="JAAGYP010000077">
    <property type="protein sequence ID" value="NEN73265.1"/>
    <property type="molecule type" value="Genomic_DNA"/>
</dbReference>
<reference evidence="3 8" key="4">
    <citation type="submission" date="2019-08" db="EMBL/GenBank/DDBJ databases">
        <title>Identification of Water Treatment Resistant and Multidrug Resistant Urinary Pathogenic Escherichia coli in Wastewater.</title>
        <authorList>
            <person name="Neumann N."/>
        </authorList>
    </citation>
    <scope>NUCLEOTIDE SEQUENCE [LARGE SCALE GENOMIC DNA]</scope>
    <source>
        <strain evidence="3 8">WU2356</strain>
    </source>
</reference>
<evidence type="ECO:0000313" key="2">
    <source>
        <dbReference type="EMBL" id="HBB1573005.1"/>
    </source>
</evidence>
<dbReference type="EMBL" id="CP058571">
    <property type="protein sequence ID" value="QLG56920.1"/>
    <property type="molecule type" value="Genomic_DNA"/>
</dbReference>
<reference evidence="10" key="7">
    <citation type="submission" date="2020-06" db="EMBL/GenBank/DDBJ databases">
        <title>Identification and Characterisation of Fosfomycin Resistance in Escherichia coli Urinary Tract Infection Isolates from Australia.</title>
        <authorList>
            <person name="Mowlaboccus S."/>
            <person name="Daley D."/>
            <person name="Pang S."/>
            <person name="Gottlieb T."/>
            <person name="Nimmo G.R."/>
            <person name="George N."/>
            <person name="Korman T.M."/>
            <person name="Strietberg R."/>
            <person name="Robson J."/>
            <person name="Peachey G."/>
            <person name="Collignon P."/>
            <person name="Bradbury S."/>
            <person name="Colombi E."/>
            <person name="Ramsay J.P."/>
            <person name="Rogers B.A."/>
            <person name="Coombs G.W."/>
        </authorList>
    </citation>
    <scope>NUCLEOTIDE SEQUENCE [LARGE SCALE GENOMIC DNA]</scope>
    <source>
        <strain evidence="10">EC2</strain>
    </source>
</reference>
<reference evidence="4 9" key="6">
    <citation type="submission" date="2020-02" db="EMBL/GenBank/DDBJ databases">
        <authorList>
            <person name="Subbiah M."/>
            <person name="Call D."/>
        </authorList>
    </citation>
    <scope>NUCLEOTIDE SEQUENCE [LARGE SCALE GENOMIC DNA]</scope>
    <source>
        <strain evidence="4 9">8375wB1</strain>
    </source>
</reference>
<evidence type="ECO:0000313" key="4">
    <source>
        <dbReference type="EMBL" id="NEN73265.1"/>
    </source>
</evidence>
<sequence>MNCFQFVCGCAFDNPIQRLIMLRVLMSGSSDGEGERVIDHQVLADFCCCSKQAIFRETLALERAGYLHIRKIATLTIDAKARLQPARGYTILMLRKEVV</sequence>
<dbReference type="EMBL" id="UFXW01000004">
    <property type="protein sequence ID" value="STC85732.1"/>
    <property type="molecule type" value="Genomic_DNA"/>
</dbReference>
<reference evidence="2" key="9">
    <citation type="submission" date="2021-03" db="EMBL/GenBank/DDBJ databases">
        <authorList>
            <consortium name="NCBI Pathogen Detection Project"/>
        </authorList>
    </citation>
    <scope>NUCLEOTIDE SEQUENCE</scope>
    <source>
        <strain evidence="2">Escherichia coli</strain>
    </source>
</reference>
<dbReference type="Proteomes" id="UP000538406">
    <property type="component" value="Unassembled WGS sequence"/>
</dbReference>
<evidence type="ECO:0000313" key="11">
    <source>
        <dbReference type="Proteomes" id="UP000538406"/>
    </source>
</evidence>
<evidence type="ECO:0000313" key="9">
    <source>
        <dbReference type="Proteomes" id="UP000471360"/>
    </source>
</evidence>
<reference evidence="5" key="5">
    <citation type="journal article" date="2020" name="Int. J. Antimicrob. Agents">
        <title>Identification and characterisation of fosfomycin resistance in Escherichia coli urinary tract infection isolates from Australia.</title>
        <authorList>
            <person name="Mowlaboccus S."/>
            <person name="Daley D."/>
            <person name="Pang S."/>
            <person name="Gottlieb T."/>
            <person name="Merlino J."/>
            <person name="Nimmo G.R."/>
            <person name="George N."/>
            <person name="Korman T.M."/>
            <person name="Streitberg R."/>
            <person name="Robson J."/>
            <person name="Peachey G."/>
            <person name="Collignon P."/>
            <person name="Bradbury S."/>
            <person name="Colombi E."/>
            <person name="Ramsay J.P."/>
            <person name="Rogers B.A."/>
            <person name="Coombs G.W."/>
        </authorList>
    </citation>
    <scope>NUCLEOTIDE SEQUENCE</scope>
    <source>
        <strain evidence="5">EC2</strain>
    </source>
</reference>
<dbReference type="Proteomes" id="UP000392867">
    <property type="component" value="Unassembled WGS sequence"/>
</dbReference>
<proteinExistence type="predicted"/>
<reference evidence="1 11" key="3">
    <citation type="submission" date="2018-08" db="EMBL/GenBank/DDBJ databases">
        <authorList>
            <consortium name="NARMS: The National Antimicrobial Resistance Monitoring System"/>
        </authorList>
    </citation>
    <scope>NUCLEOTIDE SEQUENCE [LARGE SCALE GENOMIC DNA]</scope>
    <source>
        <strain evidence="1 11">FSIS11705178</strain>
    </source>
</reference>
<evidence type="ECO:0000313" key="1">
    <source>
        <dbReference type="EMBL" id="EFC3527084.1"/>
    </source>
</evidence>
<accession>A0A0A0GZU1</accession>
<dbReference type="Proteomes" id="UP000254647">
    <property type="component" value="Unassembled WGS sequence"/>
</dbReference>
<evidence type="ECO:0000313" key="8">
    <source>
        <dbReference type="Proteomes" id="UP000392867"/>
    </source>
</evidence>
<gene>
    <name evidence="1" type="ORF">CTR35_004329</name>
    <name evidence="3" type="ORF">FVB16_04005</name>
    <name evidence="4" type="ORF">G3W53_24940</name>
    <name evidence="5" type="ORF">HX136_08465</name>
    <name evidence="2" type="ORF">J0541_001905</name>
    <name evidence="6" type="ORF">NCTC10767_03687</name>
</gene>
<evidence type="ECO:0000313" key="6">
    <source>
        <dbReference type="EMBL" id="STC85732.1"/>
    </source>
</evidence>
<dbReference type="EMBL" id="AASHPR010000059">
    <property type="protein sequence ID" value="EFC3527084.1"/>
    <property type="molecule type" value="Genomic_DNA"/>
</dbReference>
<reference evidence="6 7" key="2">
    <citation type="submission" date="2018-06" db="EMBL/GenBank/DDBJ databases">
        <authorList>
            <consortium name="Pathogen Informatics"/>
            <person name="Doyle S."/>
        </authorList>
    </citation>
    <scope>NUCLEOTIDE SEQUENCE [LARGE SCALE GENOMIC DNA]</scope>
    <source>
        <strain evidence="6 7">NCTC10767</strain>
    </source>
</reference>
<evidence type="ECO:0000313" key="7">
    <source>
        <dbReference type="Proteomes" id="UP000254647"/>
    </source>
</evidence>
<evidence type="ECO:0000313" key="5">
    <source>
        <dbReference type="EMBL" id="QLG56920.1"/>
    </source>
</evidence>
<dbReference type="RefSeq" id="WP_000995577.1">
    <property type="nucleotide sequence ID" value="NZ_BDPJ01000052.1"/>
</dbReference>
<dbReference type="EMBL" id="VOTT01000026">
    <property type="protein sequence ID" value="MPU48030.1"/>
    <property type="molecule type" value="Genomic_DNA"/>
</dbReference>
<dbReference type="Proteomes" id="UP000870292">
    <property type="component" value="Unassembled WGS sequence"/>
</dbReference>
<dbReference type="Proteomes" id="UP000471360">
    <property type="component" value="Unassembled WGS sequence"/>
</dbReference>
<name>A0A0A0GZU1_ECOLX</name>
<organism evidence="4 9">
    <name type="scientific">Escherichia coli</name>
    <dbReference type="NCBI Taxonomy" id="562"/>
    <lineage>
        <taxon>Bacteria</taxon>
        <taxon>Pseudomonadati</taxon>
        <taxon>Pseudomonadota</taxon>
        <taxon>Gammaproteobacteria</taxon>
        <taxon>Enterobacterales</taxon>
        <taxon>Enterobacteriaceae</taxon>
        <taxon>Escherichia</taxon>
    </lineage>
</organism>
<reference evidence="2" key="1">
    <citation type="journal article" date="2018" name="Genome Biol.">
        <title>SKESA: strategic k-mer extension for scrupulous assemblies.</title>
        <authorList>
            <person name="Souvorov A."/>
            <person name="Agarwala R."/>
            <person name="Lipman D.J."/>
        </authorList>
    </citation>
    <scope>NUCLEOTIDE SEQUENCE</scope>
    <source>
        <strain evidence="2">Escherichia coli</strain>
    </source>
</reference>
<evidence type="ECO:0000313" key="10">
    <source>
        <dbReference type="Proteomes" id="UP000509796"/>
    </source>
</evidence>
<evidence type="ECO:0000313" key="3">
    <source>
        <dbReference type="EMBL" id="MPU48030.1"/>
    </source>
</evidence>